<gene>
    <name evidence="7" type="ORF">SAMN04490243_2252</name>
</gene>
<feature type="transmembrane region" description="Helical" evidence="5">
    <location>
        <begin position="112"/>
        <end position="133"/>
    </location>
</feature>
<evidence type="ECO:0000313" key="8">
    <source>
        <dbReference type="Proteomes" id="UP000199534"/>
    </source>
</evidence>
<dbReference type="Pfam" id="PF06271">
    <property type="entry name" value="RDD"/>
    <property type="match status" value="1"/>
</dbReference>
<dbReference type="AlphaFoldDB" id="A0A1I6H4N0"/>
<accession>A0A1I6H4N0</accession>
<protein>
    <submittedName>
        <fullName evidence="7">Uncharacterized membrane protein YckC, RDD family</fullName>
    </submittedName>
</protein>
<organism evidence="7 8">
    <name type="scientific">Robiginitalea myxolifaciens</name>
    <dbReference type="NCBI Taxonomy" id="400055"/>
    <lineage>
        <taxon>Bacteria</taxon>
        <taxon>Pseudomonadati</taxon>
        <taxon>Bacteroidota</taxon>
        <taxon>Flavobacteriia</taxon>
        <taxon>Flavobacteriales</taxon>
        <taxon>Flavobacteriaceae</taxon>
        <taxon>Robiginitalea</taxon>
    </lineage>
</organism>
<dbReference type="RefSeq" id="WP_092982674.1">
    <property type="nucleotide sequence ID" value="NZ_FOYQ01000002.1"/>
</dbReference>
<evidence type="ECO:0000313" key="7">
    <source>
        <dbReference type="EMBL" id="SFR49400.1"/>
    </source>
</evidence>
<dbReference type="InterPro" id="IPR010432">
    <property type="entry name" value="RDD"/>
</dbReference>
<reference evidence="7 8" key="1">
    <citation type="submission" date="2016-10" db="EMBL/GenBank/DDBJ databases">
        <authorList>
            <person name="de Groot N.N."/>
        </authorList>
    </citation>
    <scope>NUCLEOTIDE SEQUENCE [LARGE SCALE GENOMIC DNA]</scope>
    <source>
        <strain evidence="7 8">DSM 21019</strain>
    </source>
</reference>
<feature type="transmembrane region" description="Helical" evidence="5">
    <location>
        <begin position="60"/>
        <end position="81"/>
    </location>
</feature>
<dbReference type="OrthoDB" id="9814143at2"/>
<comment type="subcellular location">
    <subcellularLocation>
        <location evidence="1">Membrane</location>
        <topology evidence="1">Multi-pass membrane protein</topology>
    </subcellularLocation>
</comment>
<evidence type="ECO:0000256" key="4">
    <source>
        <dbReference type="ARBA" id="ARBA00023136"/>
    </source>
</evidence>
<feature type="domain" description="RDD" evidence="6">
    <location>
        <begin position="18"/>
        <end position="146"/>
    </location>
</feature>
<evidence type="ECO:0000256" key="5">
    <source>
        <dbReference type="SAM" id="Phobius"/>
    </source>
</evidence>
<evidence type="ECO:0000256" key="2">
    <source>
        <dbReference type="ARBA" id="ARBA00022692"/>
    </source>
</evidence>
<evidence type="ECO:0000256" key="3">
    <source>
        <dbReference type="ARBA" id="ARBA00022989"/>
    </source>
</evidence>
<proteinExistence type="predicted"/>
<dbReference type="PANTHER" id="PTHR38480">
    <property type="entry name" value="SLR0254 PROTEIN"/>
    <property type="match status" value="1"/>
</dbReference>
<evidence type="ECO:0000259" key="6">
    <source>
        <dbReference type="Pfam" id="PF06271"/>
    </source>
</evidence>
<dbReference type="STRING" id="400055.SAMN04490243_2252"/>
<keyword evidence="2 5" id="KW-0812">Transmembrane</keyword>
<dbReference type="Proteomes" id="UP000199534">
    <property type="component" value="Unassembled WGS sequence"/>
</dbReference>
<evidence type="ECO:0000256" key="1">
    <source>
        <dbReference type="ARBA" id="ARBA00004141"/>
    </source>
</evidence>
<keyword evidence="3 5" id="KW-1133">Transmembrane helix</keyword>
<dbReference type="GO" id="GO:0016020">
    <property type="term" value="C:membrane"/>
    <property type="evidence" value="ECO:0007669"/>
    <property type="project" value="UniProtKB-SubCell"/>
</dbReference>
<sequence>MPNLQIRTTQNVLLNYSLAGIGERILAFLIDGFILFLYALLIDQVAKLVGWISEDGWTQWGFSSLLFLPAACYSLLMHSLFNGQTIGKMILKIRVVRRDGDPVTWSNYLVRWLLRILDIWLFFGAIGLLAIIFSDTLQRVGDAAAGTVVVNNKRKVKVSHTILEEVAEDYTPVFTNVTILTDRDVRLIKETYHVARRTNDHKTLRALRERVETILESQSDLYDKPYLDTVLKDYSYYTGS</sequence>
<dbReference type="PANTHER" id="PTHR38480:SF1">
    <property type="entry name" value="SLR0254 PROTEIN"/>
    <property type="match status" value="1"/>
</dbReference>
<dbReference type="EMBL" id="FOYQ01000002">
    <property type="protein sequence ID" value="SFR49400.1"/>
    <property type="molecule type" value="Genomic_DNA"/>
</dbReference>
<keyword evidence="4 5" id="KW-0472">Membrane</keyword>
<feature type="transmembrane region" description="Helical" evidence="5">
    <location>
        <begin position="21"/>
        <end position="40"/>
    </location>
</feature>
<name>A0A1I6H4N0_9FLAO</name>
<keyword evidence="8" id="KW-1185">Reference proteome</keyword>